<feature type="transmembrane region" description="Helical" evidence="6">
    <location>
        <begin position="256"/>
        <end position="279"/>
    </location>
</feature>
<keyword evidence="8" id="KW-1185">Reference proteome</keyword>
<evidence type="ECO:0000256" key="2">
    <source>
        <dbReference type="ARBA" id="ARBA00022448"/>
    </source>
</evidence>
<keyword evidence="3 6" id="KW-0812">Transmembrane</keyword>
<evidence type="ECO:0000256" key="4">
    <source>
        <dbReference type="ARBA" id="ARBA00022989"/>
    </source>
</evidence>
<dbReference type="NCBIfam" id="NF037979">
    <property type="entry name" value="Na_transp"/>
    <property type="match status" value="1"/>
</dbReference>
<dbReference type="Proteomes" id="UP000184245">
    <property type="component" value="Unassembled WGS sequence"/>
</dbReference>
<gene>
    <name evidence="7" type="ORF">SAMN02745158_03791</name>
</gene>
<dbReference type="PANTHER" id="PTHR42948:SF1">
    <property type="entry name" value="TRANSPORTER"/>
    <property type="match status" value="1"/>
</dbReference>
<dbReference type="GO" id="GO:0016020">
    <property type="term" value="C:membrane"/>
    <property type="evidence" value="ECO:0007669"/>
    <property type="project" value="UniProtKB-SubCell"/>
</dbReference>
<dbReference type="InterPro" id="IPR047218">
    <property type="entry name" value="YocR/YhdH-like"/>
</dbReference>
<feature type="transmembrane region" description="Helical" evidence="6">
    <location>
        <begin position="312"/>
        <end position="335"/>
    </location>
</feature>
<feature type="transmembrane region" description="Helical" evidence="6">
    <location>
        <begin position="44"/>
        <end position="68"/>
    </location>
</feature>
<dbReference type="PROSITE" id="PS50267">
    <property type="entry name" value="NA_NEUROTRAN_SYMP_3"/>
    <property type="match status" value="1"/>
</dbReference>
<dbReference type="Pfam" id="PF00209">
    <property type="entry name" value="SNF"/>
    <property type="match status" value="2"/>
</dbReference>
<feature type="transmembrane region" description="Helical" evidence="6">
    <location>
        <begin position="95"/>
        <end position="119"/>
    </location>
</feature>
<feature type="transmembrane region" description="Helical" evidence="6">
    <location>
        <begin position="435"/>
        <end position="460"/>
    </location>
</feature>
<feature type="transmembrane region" description="Helical" evidence="6">
    <location>
        <begin position="178"/>
        <end position="196"/>
    </location>
</feature>
<feature type="transmembrane region" description="Helical" evidence="6">
    <location>
        <begin position="151"/>
        <end position="171"/>
    </location>
</feature>
<feature type="transmembrane region" description="Helical" evidence="6">
    <location>
        <begin position="216"/>
        <end position="244"/>
    </location>
</feature>
<dbReference type="RefSeq" id="WP_072854338.1">
    <property type="nucleotide sequence ID" value="NZ_FQVI01000029.1"/>
</dbReference>
<sequence length="461" mass="50637">MRETKLESNPEHTKAQWGNSFGYIMVAAGAAIGLGNIWRFPYLAYAGGGGAFLVAYIILSVVFGYPIVKMESTVGRYGKSNAAADYGSVNKKFRFVGAVNILCEFFVGVFYIVVSGWVLKYLVAFATGVDFGTDPSTFFDRHIEKAVSPNIYAGIVMVLVVFLLFSGITELVEKVSKVIMPALLFILLACAVWALIKIPGAAKGLRYYLVPDFHDFTWKVFADVCSQVMFSVGIGCGIYSTLGASIPESHNIKKDSLMVIFCDTMVAFVAGLLVIPSVVGSGMEMTSGKALVFEAMTMIFGNLPGGRAVGTLFFAALFFAVISTYVTVIEIPTVYVQEILKTTHKKALVVTSSVVYFLSIFVSLGFGALKNVKLPWPFATGIQMYDFYDWLDCFTGYFLMPLGCLLICFFTVKVWGMDRYGKELLQDGRDGKITWYDKFSACVICPVILVIVLLNVFGFIK</sequence>
<dbReference type="CDD" id="cd10336">
    <property type="entry name" value="SLC6sbd_Tyt1-Like"/>
    <property type="match status" value="1"/>
</dbReference>
<dbReference type="SUPFAM" id="SSF161070">
    <property type="entry name" value="SNF-like"/>
    <property type="match status" value="1"/>
</dbReference>
<dbReference type="InterPro" id="IPR000175">
    <property type="entry name" value="Na/ntran_symport"/>
</dbReference>
<accession>A0A1M5BRI0</accession>
<keyword evidence="4 6" id="KW-1133">Transmembrane helix</keyword>
<dbReference type="PRINTS" id="PR00176">
    <property type="entry name" value="NANEUSMPORT"/>
</dbReference>
<name>A0A1M5BRI0_9CLOT</name>
<organism evidence="7 8">
    <name type="scientific">Lactonifactor longoviformis DSM 17459</name>
    <dbReference type="NCBI Taxonomy" id="1122155"/>
    <lineage>
        <taxon>Bacteria</taxon>
        <taxon>Bacillati</taxon>
        <taxon>Bacillota</taxon>
        <taxon>Clostridia</taxon>
        <taxon>Eubacteriales</taxon>
        <taxon>Clostridiaceae</taxon>
        <taxon>Lactonifactor</taxon>
    </lineage>
</organism>
<dbReference type="InterPro" id="IPR037272">
    <property type="entry name" value="SNS_sf"/>
</dbReference>
<dbReference type="STRING" id="1122155.SAMN02745158_03791"/>
<proteinExistence type="predicted"/>
<feature type="transmembrane region" description="Helical" evidence="6">
    <location>
        <begin position="347"/>
        <end position="369"/>
    </location>
</feature>
<comment type="subcellular location">
    <subcellularLocation>
        <location evidence="1">Membrane</location>
        <topology evidence="1">Multi-pass membrane protein</topology>
    </subcellularLocation>
</comment>
<reference evidence="7 8" key="1">
    <citation type="submission" date="2016-11" db="EMBL/GenBank/DDBJ databases">
        <authorList>
            <person name="Jaros S."/>
            <person name="Januszkiewicz K."/>
            <person name="Wedrychowicz H."/>
        </authorList>
    </citation>
    <scope>NUCLEOTIDE SEQUENCE [LARGE SCALE GENOMIC DNA]</scope>
    <source>
        <strain evidence="7 8">DSM 17459</strain>
    </source>
</reference>
<feature type="transmembrane region" description="Helical" evidence="6">
    <location>
        <begin position="21"/>
        <end position="38"/>
    </location>
</feature>
<evidence type="ECO:0000256" key="6">
    <source>
        <dbReference type="SAM" id="Phobius"/>
    </source>
</evidence>
<evidence type="ECO:0000256" key="1">
    <source>
        <dbReference type="ARBA" id="ARBA00004141"/>
    </source>
</evidence>
<dbReference type="EMBL" id="FQVI01000029">
    <property type="protein sequence ID" value="SHF45026.1"/>
    <property type="molecule type" value="Genomic_DNA"/>
</dbReference>
<keyword evidence="5 6" id="KW-0472">Membrane</keyword>
<dbReference type="AlphaFoldDB" id="A0A1M5BRI0"/>
<keyword evidence="2" id="KW-0813">Transport</keyword>
<dbReference type="PANTHER" id="PTHR42948">
    <property type="entry name" value="TRANSPORTER"/>
    <property type="match status" value="1"/>
</dbReference>
<evidence type="ECO:0000313" key="8">
    <source>
        <dbReference type="Proteomes" id="UP000184245"/>
    </source>
</evidence>
<evidence type="ECO:0000256" key="3">
    <source>
        <dbReference type="ARBA" id="ARBA00022692"/>
    </source>
</evidence>
<evidence type="ECO:0000256" key="5">
    <source>
        <dbReference type="ARBA" id="ARBA00023136"/>
    </source>
</evidence>
<evidence type="ECO:0000313" key="7">
    <source>
        <dbReference type="EMBL" id="SHF45026.1"/>
    </source>
</evidence>
<dbReference type="OrthoDB" id="9762833at2"/>
<feature type="transmembrane region" description="Helical" evidence="6">
    <location>
        <begin position="394"/>
        <end position="415"/>
    </location>
</feature>
<protein>
    <submittedName>
        <fullName evidence="7">Neurotransmitter:Na+ symporter, NSS family</fullName>
    </submittedName>
</protein>